<evidence type="ECO:0000313" key="2">
    <source>
        <dbReference type="Proteomes" id="UP000186922"/>
    </source>
</evidence>
<proteinExistence type="predicted"/>
<name>A0A1D1UYW0_RAMVA</name>
<reference evidence="1 2" key="1">
    <citation type="journal article" date="2016" name="Nat. Commun.">
        <title>Extremotolerant tardigrade genome and improved radiotolerance of human cultured cells by tardigrade-unique protein.</title>
        <authorList>
            <person name="Hashimoto T."/>
            <person name="Horikawa D.D."/>
            <person name="Saito Y."/>
            <person name="Kuwahara H."/>
            <person name="Kozuka-Hata H."/>
            <person name="Shin-I T."/>
            <person name="Minakuchi Y."/>
            <person name="Ohishi K."/>
            <person name="Motoyama A."/>
            <person name="Aizu T."/>
            <person name="Enomoto A."/>
            <person name="Kondo K."/>
            <person name="Tanaka S."/>
            <person name="Hara Y."/>
            <person name="Koshikawa S."/>
            <person name="Sagara H."/>
            <person name="Miura T."/>
            <person name="Yokobori S."/>
            <person name="Miyagawa K."/>
            <person name="Suzuki Y."/>
            <person name="Kubo T."/>
            <person name="Oyama M."/>
            <person name="Kohara Y."/>
            <person name="Fujiyama A."/>
            <person name="Arakawa K."/>
            <person name="Katayama T."/>
            <person name="Toyoda A."/>
            <person name="Kunieda T."/>
        </authorList>
    </citation>
    <scope>NUCLEOTIDE SEQUENCE [LARGE SCALE GENOMIC DNA]</scope>
    <source>
        <strain evidence="1 2">YOKOZUNA-1</strain>
    </source>
</reference>
<evidence type="ECO:0000313" key="1">
    <source>
        <dbReference type="EMBL" id="GAU91643.1"/>
    </source>
</evidence>
<dbReference type="Proteomes" id="UP000186922">
    <property type="component" value="Unassembled WGS sequence"/>
</dbReference>
<keyword evidence="2" id="KW-1185">Reference proteome</keyword>
<organism evidence="1 2">
    <name type="scientific">Ramazzottius varieornatus</name>
    <name type="common">Water bear</name>
    <name type="synonym">Tardigrade</name>
    <dbReference type="NCBI Taxonomy" id="947166"/>
    <lineage>
        <taxon>Eukaryota</taxon>
        <taxon>Metazoa</taxon>
        <taxon>Ecdysozoa</taxon>
        <taxon>Tardigrada</taxon>
        <taxon>Eutardigrada</taxon>
        <taxon>Parachela</taxon>
        <taxon>Hypsibioidea</taxon>
        <taxon>Ramazzottiidae</taxon>
        <taxon>Ramazzottius</taxon>
    </lineage>
</organism>
<dbReference type="EMBL" id="BDGG01000002">
    <property type="protein sequence ID" value="GAU91643.1"/>
    <property type="molecule type" value="Genomic_DNA"/>
</dbReference>
<sequence length="114" mass="13077">MEEARRRCTLRRTSSTGKQERRSVACKSFVRSRKTWKSLGFTFFTLINYSILNTLSTGRENRFPGAHSFVRSDFPVYLLLPVFSRLPGQSTLLEIKTSGYWTLALQTCGIVFLS</sequence>
<comment type="caution">
    <text evidence="1">The sequence shown here is derived from an EMBL/GenBank/DDBJ whole genome shotgun (WGS) entry which is preliminary data.</text>
</comment>
<dbReference type="AlphaFoldDB" id="A0A1D1UYW0"/>
<gene>
    <name evidence="1" type="primary">RvY_03863-1</name>
    <name evidence="1" type="synonym">RvY_03863.1</name>
    <name evidence="1" type="ORF">RvY_03863</name>
</gene>
<protein>
    <submittedName>
        <fullName evidence="1">Uncharacterized protein</fullName>
    </submittedName>
</protein>
<accession>A0A1D1UYW0</accession>